<dbReference type="KEGG" id="sla:SERLADRAFT_437442"/>
<dbReference type="HOGENOM" id="CLU_1556201_0_0_1"/>
<dbReference type="RefSeq" id="XP_007317840.1">
    <property type="nucleotide sequence ID" value="XM_007317778.1"/>
</dbReference>
<dbReference type="AlphaFoldDB" id="F8NTP7"/>
<proteinExistence type="predicted"/>
<feature type="region of interest" description="Disordered" evidence="1">
    <location>
        <begin position="1"/>
        <end position="70"/>
    </location>
</feature>
<evidence type="ECO:0000256" key="1">
    <source>
        <dbReference type="SAM" id="MobiDB-lite"/>
    </source>
</evidence>
<dbReference type="EMBL" id="GL945433">
    <property type="protein sequence ID" value="EGO25718.1"/>
    <property type="molecule type" value="Genomic_DNA"/>
</dbReference>
<dbReference type="Proteomes" id="UP000008064">
    <property type="component" value="Unassembled WGS sequence"/>
</dbReference>
<name>F8NTP7_SERL9</name>
<protein>
    <submittedName>
        <fullName evidence="2">Uncharacterized protein</fullName>
    </submittedName>
</protein>
<evidence type="ECO:0000313" key="2">
    <source>
        <dbReference type="EMBL" id="EGO25718.1"/>
    </source>
</evidence>
<sequence>MTTKTFREQPPHLSPYLSRSPLVPTATATDEKHPTQPFPDVEHPLPLLPPSEPSQPHIRTLPSSTSTQLTSPWSFVSLSSSDSSETITLPMAHHFPELNEPPSDESLSPVARAIVTPAEVLFLLNLLDDLDADASQEVARVKMAIRETHMLISEYKENRPGINKHHLPLLAF</sequence>
<gene>
    <name evidence="2" type="ORF">SERLADRAFT_437442</name>
</gene>
<reference evidence="2" key="1">
    <citation type="submission" date="2011-04" db="EMBL/GenBank/DDBJ databases">
        <title>Evolution of plant cell wall degrading machinery underlies the functional diversity of forest fungi.</title>
        <authorList>
            <consortium name="US DOE Joint Genome Institute (JGI-PGF)"/>
            <person name="Eastwood D.C."/>
            <person name="Floudas D."/>
            <person name="Binder M."/>
            <person name="Majcherczyk A."/>
            <person name="Schneider P."/>
            <person name="Aerts A."/>
            <person name="Asiegbu F.O."/>
            <person name="Baker S.E."/>
            <person name="Barry K."/>
            <person name="Bendiksby M."/>
            <person name="Blumentritt M."/>
            <person name="Coutinho P.M."/>
            <person name="Cullen D."/>
            <person name="Cullen D."/>
            <person name="Gathman A."/>
            <person name="Goodell B."/>
            <person name="Henrissat B."/>
            <person name="Ihrmark K."/>
            <person name="Kauserud H."/>
            <person name="Kohler A."/>
            <person name="LaButti K."/>
            <person name="Lapidus A."/>
            <person name="Lavin J.L."/>
            <person name="Lee Y.-H."/>
            <person name="Lindquist E."/>
            <person name="Lilly W."/>
            <person name="Lucas S."/>
            <person name="Morin E."/>
            <person name="Murat C."/>
            <person name="Oguiza J.A."/>
            <person name="Park J."/>
            <person name="Pisabarro A.G."/>
            <person name="Riley R."/>
            <person name="Rosling A."/>
            <person name="Salamov A."/>
            <person name="Schmidt O."/>
            <person name="Schmutz J."/>
            <person name="Skrede I."/>
            <person name="Stenlid J."/>
            <person name="Wiebenga A."/>
            <person name="Xie X."/>
            <person name="Kues U."/>
            <person name="Hibbett D.S."/>
            <person name="Hoffmeister D."/>
            <person name="Hogberg N."/>
            <person name="Martin F."/>
            <person name="Grigoriev I.V."/>
            <person name="Watkinson S.C."/>
        </authorList>
    </citation>
    <scope>NUCLEOTIDE SEQUENCE</scope>
    <source>
        <strain evidence="2">S7.9</strain>
    </source>
</reference>
<organism>
    <name type="scientific">Serpula lacrymans var. lacrymans (strain S7.9)</name>
    <name type="common">Dry rot fungus</name>
    <dbReference type="NCBI Taxonomy" id="578457"/>
    <lineage>
        <taxon>Eukaryota</taxon>
        <taxon>Fungi</taxon>
        <taxon>Dikarya</taxon>
        <taxon>Basidiomycota</taxon>
        <taxon>Agaricomycotina</taxon>
        <taxon>Agaricomycetes</taxon>
        <taxon>Agaricomycetidae</taxon>
        <taxon>Boletales</taxon>
        <taxon>Coniophorineae</taxon>
        <taxon>Serpulaceae</taxon>
        <taxon>Serpula</taxon>
    </lineage>
</organism>
<feature type="compositionally biased region" description="Basic and acidic residues" evidence="1">
    <location>
        <begin position="1"/>
        <end position="10"/>
    </location>
</feature>
<dbReference type="GeneID" id="18814861"/>
<feature type="compositionally biased region" description="Low complexity" evidence="1">
    <location>
        <begin position="54"/>
        <end position="70"/>
    </location>
</feature>
<accession>F8NTP7</accession>